<gene>
    <name evidence="1" type="ORF">PHPALM_871</name>
</gene>
<evidence type="ECO:0000313" key="1">
    <source>
        <dbReference type="EMBL" id="POM81191.1"/>
    </source>
</evidence>
<evidence type="ECO:0000313" key="2">
    <source>
        <dbReference type="Proteomes" id="UP000237271"/>
    </source>
</evidence>
<keyword evidence="2" id="KW-1185">Reference proteome</keyword>
<reference evidence="1 2" key="1">
    <citation type="journal article" date="2017" name="Genome Biol. Evol.">
        <title>Phytophthora megakarya and P. palmivora, closely related causal agents of cacao black pod rot, underwent increases in genome sizes and gene numbers by different mechanisms.</title>
        <authorList>
            <person name="Ali S.S."/>
            <person name="Shao J."/>
            <person name="Lary D.J."/>
            <person name="Kronmiller B."/>
            <person name="Shen D."/>
            <person name="Strem M.D."/>
            <person name="Amoako-Attah I."/>
            <person name="Akrofi A.Y."/>
            <person name="Begoude B.A."/>
            <person name="Ten Hoopen G.M."/>
            <person name="Coulibaly K."/>
            <person name="Kebe B.I."/>
            <person name="Melnick R.L."/>
            <person name="Guiltinan M.J."/>
            <person name="Tyler B.M."/>
            <person name="Meinhardt L.W."/>
            <person name="Bailey B.A."/>
        </authorList>
    </citation>
    <scope>NUCLEOTIDE SEQUENCE [LARGE SCALE GENOMIC DNA]</scope>
    <source>
        <strain evidence="2">sbr112.9</strain>
    </source>
</reference>
<name>A0A2P4YTS7_9STRA</name>
<protein>
    <submittedName>
        <fullName evidence="1">Uncharacterized protein</fullName>
    </submittedName>
</protein>
<accession>A0A2P4YTS7</accession>
<sequence length="84" mass="9849">MISAIPEGKRSNDLCSCFLHNLLIDIGDKEELDVVRNDDEREQARQVMSAYNQLWDRTKAEVALAESKRESYAIYYYHYDAEDE</sequence>
<dbReference type="OrthoDB" id="10547760at2759"/>
<dbReference type="EMBL" id="NCKW01000144">
    <property type="protein sequence ID" value="POM81191.1"/>
    <property type="molecule type" value="Genomic_DNA"/>
</dbReference>
<organism evidence="1 2">
    <name type="scientific">Phytophthora palmivora</name>
    <dbReference type="NCBI Taxonomy" id="4796"/>
    <lineage>
        <taxon>Eukaryota</taxon>
        <taxon>Sar</taxon>
        <taxon>Stramenopiles</taxon>
        <taxon>Oomycota</taxon>
        <taxon>Peronosporomycetes</taxon>
        <taxon>Peronosporales</taxon>
        <taxon>Peronosporaceae</taxon>
        <taxon>Phytophthora</taxon>
    </lineage>
</organism>
<proteinExistence type="predicted"/>
<dbReference type="Proteomes" id="UP000237271">
    <property type="component" value="Unassembled WGS sequence"/>
</dbReference>
<dbReference type="AlphaFoldDB" id="A0A2P4YTS7"/>
<comment type="caution">
    <text evidence="1">The sequence shown here is derived from an EMBL/GenBank/DDBJ whole genome shotgun (WGS) entry which is preliminary data.</text>
</comment>